<reference evidence="2" key="1">
    <citation type="journal article" date="2019" name="bioRxiv">
        <title>The Genome of the Zebra Mussel, Dreissena polymorpha: A Resource for Invasive Species Research.</title>
        <authorList>
            <person name="McCartney M.A."/>
            <person name="Auch B."/>
            <person name="Kono T."/>
            <person name="Mallez S."/>
            <person name="Zhang Y."/>
            <person name="Obille A."/>
            <person name="Becker A."/>
            <person name="Abrahante J.E."/>
            <person name="Garbe J."/>
            <person name="Badalamenti J.P."/>
            <person name="Herman A."/>
            <person name="Mangelson H."/>
            <person name="Liachko I."/>
            <person name="Sullivan S."/>
            <person name="Sone E.D."/>
            <person name="Koren S."/>
            <person name="Silverstein K.A.T."/>
            <person name="Beckman K.B."/>
            <person name="Gohl D.M."/>
        </authorList>
    </citation>
    <scope>NUCLEOTIDE SEQUENCE</scope>
    <source>
        <strain evidence="2">Duluth1</strain>
        <tissue evidence="2">Whole animal</tissue>
    </source>
</reference>
<proteinExistence type="predicted"/>
<dbReference type="Proteomes" id="UP000828390">
    <property type="component" value="Unassembled WGS sequence"/>
</dbReference>
<gene>
    <name evidence="2" type="ORF">DPMN_150014</name>
</gene>
<reference evidence="2" key="2">
    <citation type="submission" date="2020-11" db="EMBL/GenBank/DDBJ databases">
        <authorList>
            <person name="McCartney M.A."/>
            <person name="Auch B."/>
            <person name="Kono T."/>
            <person name="Mallez S."/>
            <person name="Becker A."/>
            <person name="Gohl D.M."/>
            <person name="Silverstein K.A.T."/>
            <person name="Koren S."/>
            <person name="Bechman K.B."/>
            <person name="Herman A."/>
            <person name="Abrahante J.E."/>
            <person name="Garbe J."/>
        </authorList>
    </citation>
    <scope>NUCLEOTIDE SEQUENCE</scope>
    <source>
        <strain evidence="2">Duluth1</strain>
        <tissue evidence="2">Whole animal</tissue>
    </source>
</reference>
<keyword evidence="3" id="KW-1185">Reference proteome</keyword>
<organism evidence="2 3">
    <name type="scientific">Dreissena polymorpha</name>
    <name type="common">Zebra mussel</name>
    <name type="synonym">Mytilus polymorpha</name>
    <dbReference type="NCBI Taxonomy" id="45954"/>
    <lineage>
        <taxon>Eukaryota</taxon>
        <taxon>Metazoa</taxon>
        <taxon>Spiralia</taxon>
        <taxon>Lophotrochozoa</taxon>
        <taxon>Mollusca</taxon>
        <taxon>Bivalvia</taxon>
        <taxon>Autobranchia</taxon>
        <taxon>Heteroconchia</taxon>
        <taxon>Euheterodonta</taxon>
        <taxon>Imparidentia</taxon>
        <taxon>Neoheterodontei</taxon>
        <taxon>Myida</taxon>
        <taxon>Dreissenoidea</taxon>
        <taxon>Dreissenidae</taxon>
        <taxon>Dreissena</taxon>
    </lineage>
</organism>
<sequence length="59" mass="6252">MICRASQFSSSHLPVSSAGPPSSHPATYLCDLQGLPVLVQPPTFVICRASQFTSSHLPV</sequence>
<accession>A0A9D4J1M8</accession>
<dbReference type="EMBL" id="JAIWYP010000007">
    <property type="protein sequence ID" value="KAH3796446.1"/>
    <property type="molecule type" value="Genomic_DNA"/>
</dbReference>
<dbReference type="AlphaFoldDB" id="A0A9D4J1M8"/>
<evidence type="ECO:0000256" key="1">
    <source>
        <dbReference type="SAM" id="MobiDB-lite"/>
    </source>
</evidence>
<feature type="compositionally biased region" description="Polar residues" evidence="1">
    <location>
        <begin position="1"/>
        <end position="14"/>
    </location>
</feature>
<feature type="region of interest" description="Disordered" evidence="1">
    <location>
        <begin position="1"/>
        <end position="24"/>
    </location>
</feature>
<evidence type="ECO:0000313" key="3">
    <source>
        <dbReference type="Proteomes" id="UP000828390"/>
    </source>
</evidence>
<comment type="caution">
    <text evidence="2">The sequence shown here is derived from an EMBL/GenBank/DDBJ whole genome shotgun (WGS) entry which is preliminary data.</text>
</comment>
<protein>
    <submittedName>
        <fullName evidence="2">Uncharacterized protein</fullName>
    </submittedName>
</protein>
<evidence type="ECO:0000313" key="2">
    <source>
        <dbReference type="EMBL" id="KAH3796446.1"/>
    </source>
</evidence>
<name>A0A9D4J1M8_DREPO</name>